<dbReference type="PANTHER" id="PTHR23148">
    <property type="entry name" value="SERINE/ARGININE REGULATED NUCLEAR MATRIX PROTEIN"/>
    <property type="match status" value="1"/>
</dbReference>
<dbReference type="Proteomes" id="UP000796880">
    <property type="component" value="Unassembled WGS sequence"/>
</dbReference>
<gene>
    <name evidence="2" type="ORF">FNV43_RR13154</name>
</gene>
<reference evidence="2" key="1">
    <citation type="submission" date="2020-03" db="EMBL/GenBank/DDBJ databases">
        <title>A high-quality chromosome-level genome assembly of a woody plant with both climbing and erect habits, Rhamnella rubrinervis.</title>
        <authorList>
            <person name="Lu Z."/>
            <person name="Yang Y."/>
            <person name="Zhu X."/>
            <person name="Sun Y."/>
        </authorList>
    </citation>
    <scope>NUCLEOTIDE SEQUENCE</scope>
    <source>
        <strain evidence="2">BYM</strain>
        <tissue evidence="2">Leaf</tissue>
    </source>
</reference>
<feature type="compositionally biased region" description="Basic and acidic residues" evidence="1">
    <location>
        <begin position="161"/>
        <end position="216"/>
    </location>
</feature>
<dbReference type="GO" id="GO:0048024">
    <property type="term" value="P:regulation of mRNA splicing, via spliceosome"/>
    <property type="evidence" value="ECO:0007669"/>
    <property type="project" value="TreeGrafter"/>
</dbReference>
<accession>A0A8K0H0K3</accession>
<dbReference type="AlphaFoldDB" id="A0A8K0H0K3"/>
<feature type="compositionally biased region" description="Basic and acidic residues" evidence="1">
    <location>
        <begin position="255"/>
        <end position="271"/>
    </location>
</feature>
<feature type="compositionally biased region" description="Basic and acidic residues" evidence="1">
    <location>
        <begin position="280"/>
        <end position="289"/>
    </location>
</feature>
<proteinExistence type="predicted"/>
<dbReference type="PANTHER" id="PTHR23148:SF0">
    <property type="entry name" value="SERINE_ARGININE REPETITIVE MATRIX PROTEIN 1"/>
    <property type="match status" value="1"/>
</dbReference>
<feature type="compositionally biased region" description="Acidic residues" evidence="1">
    <location>
        <begin position="303"/>
        <end position="314"/>
    </location>
</feature>
<feature type="compositionally biased region" description="Basic and acidic residues" evidence="1">
    <location>
        <begin position="133"/>
        <end position="144"/>
    </location>
</feature>
<comment type="caution">
    <text evidence="2">The sequence shown here is derived from an EMBL/GenBank/DDBJ whole genome shotgun (WGS) entry which is preliminary data.</text>
</comment>
<feature type="compositionally biased region" description="Basic residues" evidence="1">
    <location>
        <begin position="16"/>
        <end position="38"/>
    </location>
</feature>
<feature type="compositionally biased region" description="Low complexity" evidence="1">
    <location>
        <begin position="75"/>
        <end position="99"/>
    </location>
</feature>
<feature type="region of interest" description="Disordered" evidence="1">
    <location>
        <begin position="1"/>
        <end position="392"/>
    </location>
</feature>
<dbReference type="InterPro" id="IPR052225">
    <property type="entry name" value="Ser/Arg_repetitive_matrix"/>
</dbReference>
<feature type="compositionally biased region" description="Basic and acidic residues" evidence="1">
    <location>
        <begin position="369"/>
        <end position="392"/>
    </location>
</feature>
<feature type="compositionally biased region" description="Basic and acidic residues" evidence="1">
    <location>
        <begin position="224"/>
        <end position="246"/>
    </location>
</feature>
<feature type="compositionally biased region" description="Basic and acidic residues" evidence="1">
    <location>
        <begin position="341"/>
        <end position="351"/>
    </location>
</feature>
<protein>
    <submittedName>
        <fullName evidence="2">Uncharacterized protein</fullName>
    </submittedName>
</protein>
<evidence type="ECO:0000256" key="1">
    <source>
        <dbReference type="SAM" id="MobiDB-lite"/>
    </source>
</evidence>
<evidence type="ECO:0000313" key="2">
    <source>
        <dbReference type="EMBL" id="KAF3443472.1"/>
    </source>
</evidence>
<sequence length="410" mass="47432">MSSSLSSGGGMSPSPVRRRVSPSLVRRRVSPSPTRRRVSTSPVQRRSQRSPSSPPHRNESPVQRRSPIGDRRSTPSRSRSASSYARSSSSPTRHGSPSPIRRKSPKHQASSVQSPSRERIRTREKLSPIARRSSIEEGRNEGDQKPIALDNRLKSSSTNSRLKDSPAKVHYGEDYSPERLAGRRAMENRIHQDDMEVRIKDQNIAREKRGISDRQKSPTVYRDSLPDERQQASYPGEDRKFDEKNHSRSKNSRQHKLESVDTLVEKVDHKNRNGTSGSEESGKHKPGDRGKRKHKRSERQEPASDDDYSYDSEIDERKEAKRRRKEQKKLRKEEKRRRREERRQRRDERRAEKRKGKSQSDFSASDGDNETRKESHQNENEETESEQKKLEIELRNKALESLKAKKGFSH</sequence>
<dbReference type="OrthoDB" id="1752366at2759"/>
<organism evidence="2 3">
    <name type="scientific">Rhamnella rubrinervis</name>
    <dbReference type="NCBI Taxonomy" id="2594499"/>
    <lineage>
        <taxon>Eukaryota</taxon>
        <taxon>Viridiplantae</taxon>
        <taxon>Streptophyta</taxon>
        <taxon>Embryophyta</taxon>
        <taxon>Tracheophyta</taxon>
        <taxon>Spermatophyta</taxon>
        <taxon>Magnoliopsida</taxon>
        <taxon>eudicotyledons</taxon>
        <taxon>Gunneridae</taxon>
        <taxon>Pentapetalae</taxon>
        <taxon>rosids</taxon>
        <taxon>fabids</taxon>
        <taxon>Rosales</taxon>
        <taxon>Rhamnaceae</taxon>
        <taxon>rhamnoid group</taxon>
        <taxon>Rhamneae</taxon>
        <taxon>Rhamnella</taxon>
    </lineage>
</organism>
<feature type="compositionally biased region" description="Basic and acidic residues" evidence="1">
    <location>
        <begin position="116"/>
        <end position="126"/>
    </location>
</feature>
<feature type="compositionally biased region" description="Low complexity" evidence="1">
    <location>
        <begin position="39"/>
        <end position="51"/>
    </location>
</feature>
<name>A0A8K0H0K3_9ROSA</name>
<dbReference type="GO" id="GO:0003723">
    <property type="term" value="F:RNA binding"/>
    <property type="evidence" value="ECO:0007669"/>
    <property type="project" value="TreeGrafter"/>
</dbReference>
<dbReference type="GO" id="GO:0005681">
    <property type="term" value="C:spliceosomal complex"/>
    <property type="evidence" value="ECO:0007669"/>
    <property type="project" value="TreeGrafter"/>
</dbReference>
<keyword evidence="3" id="KW-1185">Reference proteome</keyword>
<feature type="compositionally biased region" description="Basic residues" evidence="1">
    <location>
        <begin position="320"/>
        <end position="340"/>
    </location>
</feature>
<dbReference type="EMBL" id="VOIH02000006">
    <property type="protein sequence ID" value="KAF3443472.1"/>
    <property type="molecule type" value="Genomic_DNA"/>
</dbReference>
<evidence type="ECO:0000313" key="3">
    <source>
        <dbReference type="Proteomes" id="UP000796880"/>
    </source>
</evidence>